<gene>
    <name evidence="1" type="ORF">BBD41_16810</name>
</gene>
<evidence type="ECO:0000313" key="1">
    <source>
        <dbReference type="EMBL" id="ANY74110.1"/>
    </source>
</evidence>
<proteinExistence type="predicted"/>
<reference evidence="1" key="1">
    <citation type="submission" date="2016-08" db="EMBL/GenBank/DDBJ databases">
        <title>Complete Genome Seqeunce of Paenibacillus sp. nov. IHBB 9852 from high altitute lake of Indian trans-Himalayas.</title>
        <authorList>
            <person name="Kiran S."/>
            <person name="Swarnkar M.K."/>
            <person name="Rana A."/>
            <person name="Tewari R."/>
            <person name="Gulati A."/>
        </authorList>
    </citation>
    <scope>NUCLEOTIDE SEQUENCE [LARGE SCALE GENOMIC DNA]</scope>
    <source>
        <strain evidence="1">IHBB 9852</strain>
    </source>
</reference>
<organism evidence="1">
    <name type="scientific">Paenibacillus ihbetae</name>
    <dbReference type="NCBI Taxonomy" id="1870820"/>
    <lineage>
        <taxon>Bacteria</taxon>
        <taxon>Bacillati</taxon>
        <taxon>Bacillota</taxon>
        <taxon>Bacilli</taxon>
        <taxon>Bacillales</taxon>
        <taxon>Paenibacillaceae</taxon>
        <taxon>Paenibacillus</taxon>
    </lineage>
</organism>
<dbReference type="EMBL" id="CP016809">
    <property type="protein sequence ID" value="ANY74110.1"/>
    <property type="molecule type" value="Genomic_DNA"/>
</dbReference>
<sequence>MRFQDDEELDGNKGDLGPGRIAVPKSTIWCRDGDFFLCRDGDFFLCRDGDFFCYGACVG</sequence>
<dbReference type="KEGG" id="pib:BBD41_16810"/>
<protein>
    <submittedName>
        <fullName evidence="1">Uncharacterized protein</fullName>
    </submittedName>
</protein>
<dbReference type="AlphaFoldDB" id="A0A1B2E292"/>
<accession>A0A1B2E292</accession>
<name>A0A1B2E292_9BACL</name>